<dbReference type="Proteomes" id="UP000424527">
    <property type="component" value="Unassembled WGS sequence"/>
</dbReference>
<dbReference type="GO" id="GO:0003676">
    <property type="term" value="F:nucleic acid binding"/>
    <property type="evidence" value="ECO:0007669"/>
    <property type="project" value="InterPro"/>
</dbReference>
<feature type="compositionally biased region" description="Pro residues" evidence="2">
    <location>
        <begin position="596"/>
        <end position="606"/>
    </location>
</feature>
<reference evidence="4 5" key="1">
    <citation type="submission" date="2019-07" db="EMBL/GenBank/DDBJ databases">
        <title>Chromosome genome assembly for large yellow croaker.</title>
        <authorList>
            <person name="Xiao S."/>
        </authorList>
    </citation>
    <scope>NUCLEOTIDE SEQUENCE [LARGE SCALE GENOMIC DNA]</scope>
    <source>
        <strain evidence="4">JMULYC20181020</strain>
        <tissue evidence="4">Muscle</tissue>
    </source>
</reference>
<keyword evidence="1" id="KW-0479">Metal-binding</keyword>
<dbReference type="AlphaFoldDB" id="A0A6G0IAY5"/>
<dbReference type="Pfam" id="PF00098">
    <property type="entry name" value="zf-CCHC"/>
    <property type="match status" value="1"/>
</dbReference>
<name>A0A6G0IAY5_LARCR</name>
<proteinExistence type="predicted"/>
<dbReference type="InterPro" id="IPR036875">
    <property type="entry name" value="Znf_CCHC_sf"/>
</dbReference>
<organism evidence="4 5">
    <name type="scientific">Larimichthys crocea</name>
    <name type="common">Large yellow croaker</name>
    <name type="synonym">Pseudosciaena crocea</name>
    <dbReference type="NCBI Taxonomy" id="215358"/>
    <lineage>
        <taxon>Eukaryota</taxon>
        <taxon>Metazoa</taxon>
        <taxon>Chordata</taxon>
        <taxon>Craniata</taxon>
        <taxon>Vertebrata</taxon>
        <taxon>Euteleostomi</taxon>
        <taxon>Actinopterygii</taxon>
        <taxon>Neopterygii</taxon>
        <taxon>Teleostei</taxon>
        <taxon>Neoteleostei</taxon>
        <taxon>Acanthomorphata</taxon>
        <taxon>Eupercaria</taxon>
        <taxon>Sciaenidae</taxon>
        <taxon>Larimichthys</taxon>
    </lineage>
</organism>
<feature type="region of interest" description="Disordered" evidence="2">
    <location>
        <begin position="115"/>
        <end position="134"/>
    </location>
</feature>
<evidence type="ECO:0000313" key="4">
    <source>
        <dbReference type="EMBL" id="KAE8288356.1"/>
    </source>
</evidence>
<gene>
    <name evidence="4" type="ORF">D5F01_LYC12225</name>
</gene>
<dbReference type="Gene3D" id="4.10.60.10">
    <property type="entry name" value="Zinc finger, CCHC-type"/>
    <property type="match status" value="1"/>
</dbReference>
<dbReference type="GO" id="GO:0008270">
    <property type="term" value="F:zinc ion binding"/>
    <property type="evidence" value="ECO:0007669"/>
    <property type="project" value="UniProtKB-KW"/>
</dbReference>
<feature type="compositionally biased region" description="Basic and acidic residues" evidence="2">
    <location>
        <begin position="75"/>
        <end position="84"/>
    </location>
</feature>
<feature type="domain" description="CCHC-type" evidence="3">
    <location>
        <begin position="634"/>
        <end position="649"/>
    </location>
</feature>
<keyword evidence="1" id="KW-0863">Zinc-finger</keyword>
<evidence type="ECO:0000256" key="2">
    <source>
        <dbReference type="SAM" id="MobiDB-lite"/>
    </source>
</evidence>
<feature type="region of interest" description="Disordered" evidence="2">
    <location>
        <begin position="53"/>
        <end position="87"/>
    </location>
</feature>
<dbReference type="SUPFAM" id="SSF57756">
    <property type="entry name" value="Retrovirus zinc finger-like domains"/>
    <property type="match status" value="1"/>
</dbReference>
<sequence>MQRVVRTMHGTKDTDEIMKQMREDVSKVLLEKGETEKDKGPLGKLFWAEAKVAGKEQERAGEEEKKGGWLKKGKNRDTQREAEKRHQKWNRWAMWWQAAQHTMTEQPIKTLTKDLTSAPPPYAPATPNAPTNPPPTPAGMYPTLQITAGKLYIDHVPSEEELDNTSVIEYACSTSSESSGSSDLSSVKFKNLPTPCKTSSPKGAEGHDISVPFSDRVLREEQVEILKEMSRREAALSRKLQELEETVRQQLRDENVNTPPPSNAPSDVGEGHDNARVSLETEGSWRTEEQAGRQVRVDAILKGQWEKPGGPRTHLLMTTEEEEEGSVRSHPSGMLLRSGKQVGLDPLLNMPLIKSGNCDKYRPFGIGDVQALVDKLPPVSEGGTLWLAQLDSLTAGQRLALGDFRAVISRCLTGADVREIEIDAQTYSLGDDTPFTRVSTAIGKAMRAKYPLPNAAAMPKIKWDPKQNPREFLDKSKDIWIKHSGEHPGKPGVQREWYRQAILEGVPQEVKTAMKNNPDMLGCDSHIWEKHIIHHLSKAQEAHEGEQDNLSDLQAQLLKMQIAKTKQELKKTEKPSAKVMVAAQQIGTPDFYPVPHWAPQPSPQQPPHRDGRYPRGRGAWRGGRNLGSPSPGDRCHYCGAQGHWQRECPHRNSRVDPANPYTAGRGRGQNGPSLPYTPGTALCPTGGGGATQMPVTEWDRWEGCGDQYQQ</sequence>
<keyword evidence="5" id="KW-1185">Reference proteome</keyword>
<comment type="caution">
    <text evidence="4">The sequence shown here is derived from an EMBL/GenBank/DDBJ whole genome shotgun (WGS) entry which is preliminary data.</text>
</comment>
<feature type="region of interest" description="Disordered" evidence="2">
    <location>
        <begin position="648"/>
        <end position="676"/>
    </location>
</feature>
<keyword evidence="1" id="KW-0862">Zinc</keyword>
<evidence type="ECO:0000313" key="5">
    <source>
        <dbReference type="Proteomes" id="UP000424527"/>
    </source>
</evidence>
<dbReference type="InterPro" id="IPR001878">
    <property type="entry name" value="Znf_CCHC"/>
</dbReference>
<evidence type="ECO:0000259" key="3">
    <source>
        <dbReference type="PROSITE" id="PS50158"/>
    </source>
</evidence>
<feature type="region of interest" description="Disordered" evidence="2">
    <location>
        <begin position="249"/>
        <end position="273"/>
    </location>
</feature>
<protein>
    <recommendedName>
        <fullName evidence="3">CCHC-type domain-containing protein</fullName>
    </recommendedName>
</protein>
<dbReference type="EMBL" id="REGW02000012">
    <property type="protein sequence ID" value="KAE8288356.1"/>
    <property type="molecule type" value="Genomic_DNA"/>
</dbReference>
<dbReference type="SMART" id="SM00343">
    <property type="entry name" value="ZnF_C2HC"/>
    <property type="match status" value="1"/>
</dbReference>
<accession>A0A6G0IAY5</accession>
<feature type="compositionally biased region" description="Basic and acidic residues" evidence="2">
    <location>
        <begin position="53"/>
        <end position="67"/>
    </location>
</feature>
<feature type="region of interest" description="Disordered" evidence="2">
    <location>
        <begin position="596"/>
        <end position="631"/>
    </location>
</feature>
<evidence type="ECO:0000256" key="1">
    <source>
        <dbReference type="PROSITE-ProRule" id="PRU00047"/>
    </source>
</evidence>
<dbReference type="PROSITE" id="PS50158">
    <property type="entry name" value="ZF_CCHC"/>
    <property type="match status" value="1"/>
</dbReference>